<dbReference type="Proteomes" id="UP000011715">
    <property type="component" value="Unassembled WGS sequence"/>
</dbReference>
<dbReference type="EMBL" id="ADBL01002213">
    <property type="status" value="NOT_ANNOTATED_CDS"/>
    <property type="molecule type" value="Genomic_DNA"/>
</dbReference>
<reference evidence="1" key="2">
    <citation type="submission" date="2010-05" db="EMBL/GenBank/DDBJ databases">
        <title>The Genome Sequence of Magnaporthe poae strain ATCC 64411.</title>
        <authorList>
            <consortium name="The Broad Institute Genome Sequencing Platform"/>
            <consortium name="Broad Institute Genome Sequencing Center for Infectious Disease"/>
            <person name="Ma L.-J."/>
            <person name="Dead R."/>
            <person name="Young S."/>
            <person name="Zeng Q."/>
            <person name="Koehrsen M."/>
            <person name="Alvarado L."/>
            <person name="Berlin A."/>
            <person name="Chapman S.B."/>
            <person name="Chen Z."/>
            <person name="Freedman E."/>
            <person name="Gellesch M."/>
            <person name="Goldberg J."/>
            <person name="Griggs A."/>
            <person name="Gujja S."/>
            <person name="Heilman E.R."/>
            <person name="Heiman D."/>
            <person name="Hepburn T."/>
            <person name="Howarth C."/>
            <person name="Jen D."/>
            <person name="Larson L."/>
            <person name="Mehta T."/>
            <person name="Neiman D."/>
            <person name="Pearson M."/>
            <person name="Roberts A."/>
            <person name="Saif S."/>
            <person name="Shea T."/>
            <person name="Shenoy N."/>
            <person name="Sisk P."/>
            <person name="Stolte C."/>
            <person name="Sykes S."/>
            <person name="Walk T."/>
            <person name="White J."/>
            <person name="Yandava C."/>
            <person name="Haas B."/>
            <person name="Nusbaum C."/>
            <person name="Birren B."/>
        </authorList>
    </citation>
    <scope>NUCLEOTIDE SEQUENCE</scope>
    <source>
        <strain evidence="1">ATCC 64411</strain>
    </source>
</reference>
<evidence type="ECO:0000313" key="2">
    <source>
        <dbReference type="EnsemblFungi" id="MAPG_09042T0"/>
    </source>
</evidence>
<dbReference type="AlphaFoldDB" id="A0A0C4E8X2"/>
<gene>
    <name evidence="1" type="ORF">MAPG_09042</name>
</gene>
<evidence type="ECO:0000313" key="1">
    <source>
        <dbReference type="EMBL" id="KLU90077.1"/>
    </source>
</evidence>
<reference evidence="3" key="1">
    <citation type="submission" date="2010-05" db="EMBL/GenBank/DDBJ databases">
        <title>The genome sequence of Magnaporthe poae strain ATCC 64411.</title>
        <authorList>
            <person name="Ma L.-J."/>
            <person name="Dead R."/>
            <person name="Young S."/>
            <person name="Zeng Q."/>
            <person name="Koehrsen M."/>
            <person name="Alvarado L."/>
            <person name="Berlin A."/>
            <person name="Chapman S.B."/>
            <person name="Chen Z."/>
            <person name="Freedman E."/>
            <person name="Gellesch M."/>
            <person name="Goldberg J."/>
            <person name="Griggs A."/>
            <person name="Gujja S."/>
            <person name="Heilman E.R."/>
            <person name="Heiman D."/>
            <person name="Hepburn T."/>
            <person name="Howarth C."/>
            <person name="Jen D."/>
            <person name="Larson L."/>
            <person name="Mehta T."/>
            <person name="Neiman D."/>
            <person name="Pearson M."/>
            <person name="Roberts A."/>
            <person name="Saif S."/>
            <person name="Shea T."/>
            <person name="Shenoy N."/>
            <person name="Sisk P."/>
            <person name="Stolte C."/>
            <person name="Sykes S."/>
            <person name="Walk T."/>
            <person name="White J."/>
            <person name="Yandava C."/>
            <person name="Haas B."/>
            <person name="Nusbaum C."/>
            <person name="Birren B."/>
        </authorList>
    </citation>
    <scope>NUCLEOTIDE SEQUENCE [LARGE SCALE GENOMIC DNA]</scope>
    <source>
        <strain evidence="3">ATCC 64411 / 73-15</strain>
    </source>
</reference>
<dbReference type="VEuPathDB" id="FungiDB:MAPG_09042"/>
<proteinExistence type="predicted"/>
<evidence type="ECO:0000313" key="3">
    <source>
        <dbReference type="Proteomes" id="UP000011715"/>
    </source>
</evidence>
<accession>A0A0C4E8X2</accession>
<reference evidence="1" key="3">
    <citation type="submission" date="2011-03" db="EMBL/GenBank/DDBJ databases">
        <title>Annotation of Magnaporthe poae ATCC 64411.</title>
        <authorList>
            <person name="Ma L.-J."/>
            <person name="Dead R."/>
            <person name="Young S.K."/>
            <person name="Zeng Q."/>
            <person name="Gargeya S."/>
            <person name="Fitzgerald M."/>
            <person name="Haas B."/>
            <person name="Abouelleil A."/>
            <person name="Alvarado L."/>
            <person name="Arachchi H.M."/>
            <person name="Berlin A."/>
            <person name="Brown A."/>
            <person name="Chapman S.B."/>
            <person name="Chen Z."/>
            <person name="Dunbar C."/>
            <person name="Freedman E."/>
            <person name="Gearin G."/>
            <person name="Gellesch M."/>
            <person name="Goldberg J."/>
            <person name="Griggs A."/>
            <person name="Gujja S."/>
            <person name="Heiman D."/>
            <person name="Howarth C."/>
            <person name="Larson L."/>
            <person name="Lui A."/>
            <person name="MacDonald P.J.P."/>
            <person name="Mehta T."/>
            <person name="Montmayeur A."/>
            <person name="Murphy C."/>
            <person name="Neiman D."/>
            <person name="Pearson M."/>
            <person name="Priest M."/>
            <person name="Roberts A."/>
            <person name="Saif S."/>
            <person name="Shea T."/>
            <person name="Shenoy N."/>
            <person name="Sisk P."/>
            <person name="Stolte C."/>
            <person name="Sykes S."/>
            <person name="Yandava C."/>
            <person name="Wortman J."/>
            <person name="Nusbaum C."/>
            <person name="Birren B."/>
        </authorList>
    </citation>
    <scope>NUCLEOTIDE SEQUENCE</scope>
    <source>
        <strain evidence="1">ATCC 64411</strain>
    </source>
</reference>
<reference evidence="2" key="5">
    <citation type="submission" date="2015-06" db="UniProtKB">
        <authorList>
            <consortium name="EnsemblFungi"/>
        </authorList>
    </citation>
    <scope>IDENTIFICATION</scope>
    <source>
        <strain evidence="2">ATCC 64411</strain>
    </source>
</reference>
<dbReference type="EnsemblFungi" id="MAPG_09042T0">
    <property type="protein sequence ID" value="MAPG_09042T0"/>
    <property type="gene ID" value="MAPG_09042"/>
</dbReference>
<dbReference type="EMBL" id="GL876974">
    <property type="protein sequence ID" value="KLU90077.1"/>
    <property type="molecule type" value="Genomic_DNA"/>
</dbReference>
<reference evidence="2" key="4">
    <citation type="journal article" date="2015" name="G3 (Bethesda)">
        <title>Genome sequences of three phytopathogenic species of the Magnaporthaceae family of fungi.</title>
        <authorList>
            <person name="Okagaki L.H."/>
            <person name="Nunes C.C."/>
            <person name="Sailsbery J."/>
            <person name="Clay B."/>
            <person name="Brown D."/>
            <person name="John T."/>
            <person name="Oh Y."/>
            <person name="Young N."/>
            <person name="Fitzgerald M."/>
            <person name="Haas B.J."/>
            <person name="Zeng Q."/>
            <person name="Young S."/>
            <person name="Adiconis X."/>
            <person name="Fan L."/>
            <person name="Levin J.Z."/>
            <person name="Mitchell T.K."/>
            <person name="Okubara P.A."/>
            <person name="Farman M.L."/>
            <person name="Kohn L.M."/>
            <person name="Birren B."/>
            <person name="Ma L.-J."/>
            <person name="Dean R.A."/>
        </authorList>
    </citation>
    <scope>NUCLEOTIDE SEQUENCE</scope>
    <source>
        <strain evidence="2">ATCC 64411 / 73-15</strain>
    </source>
</reference>
<protein>
    <submittedName>
        <fullName evidence="1 2">Uncharacterized protein</fullName>
    </submittedName>
</protein>
<sequence>MTTSGTFNSHASRSQLNGLCHSSASSRQQSVGLGRVITFIGASTLGKSSIHFATLEAIVSQYRPGRGCAMLRVQRQAYGGAPQDGGQAAGWPFE</sequence>
<keyword evidence="3" id="KW-1185">Reference proteome</keyword>
<name>A0A0C4E8X2_MAGP6</name>
<organism evidence="2 3">
    <name type="scientific">Magnaporthiopsis poae (strain ATCC 64411 / 73-15)</name>
    <name type="common">Kentucky bluegrass fungus</name>
    <name type="synonym">Magnaporthe poae</name>
    <dbReference type="NCBI Taxonomy" id="644358"/>
    <lineage>
        <taxon>Eukaryota</taxon>
        <taxon>Fungi</taxon>
        <taxon>Dikarya</taxon>
        <taxon>Ascomycota</taxon>
        <taxon>Pezizomycotina</taxon>
        <taxon>Sordariomycetes</taxon>
        <taxon>Sordariomycetidae</taxon>
        <taxon>Magnaporthales</taxon>
        <taxon>Magnaporthaceae</taxon>
        <taxon>Magnaporthiopsis</taxon>
    </lineage>
</organism>